<keyword evidence="10 12" id="KW-0472">Membrane</keyword>
<evidence type="ECO:0000256" key="3">
    <source>
        <dbReference type="ARBA" id="ARBA00022452"/>
    </source>
</evidence>
<evidence type="ECO:0000256" key="13">
    <source>
        <dbReference type="PROSITE-ProRule" id="PRU10144"/>
    </source>
</evidence>
<feature type="domain" description="TonB-dependent receptor-like beta-barrel" evidence="16">
    <location>
        <begin position="280"/>
        <end position="750"/>
    </location>
</feature>
<keyword evidence="4" id="KW-0410">Iron transport</keyword>
<dbReference type="PROSITE" id="PS01156">
    <property type="entry name" value="TONB_DEPENDENT_REC_2"/>
    <property type="match status" value="1"/>
</dbReference>
<dbReference type="RefSeq" id="WP_290261564.1">
    <property type="nucleotide sequence ID" value="NZ_JAUFQG010000004.1"/>
</dbReference>
<dbReference type="InterPro" id="IPR039426">
    <property type="entry name" value="TonB-dep_rcpt-like"/>
</dbReference>
<dbReference type="Pfam" id="PF07715">
    <property type="entry name" value="Plug"/>
    <property type="match status" value="1"/>
</dbReference>
<dbReference type="SUPFAM" id="SSF56935">
    <property type="entry name" value="Porins"/>
    <property type="match status" value="1"/>
</dbReference>
<name>A0ABV8V987_9GAMM</name>
<evidence type="ECO:0000256" key="5">
    <source>
        <dbReference type="ARBA" id="ARBA00022692"/>
    </source>
</evidence>
<evidence type="ECO:0000256" key="7">
    <source>
        <dbReference type="ARBA" id="ARBA00023004"/>
    </source>
</evidence>
<dbReference type="EMBL" id="JBHSCX010000020">
    <property type="protein sequence ID" value="MFC4363609.1"/>
    <property type="molecule type" value="Genomic_DNA"/>
</dbReference>
<dbReference type="InterPro" id="IPR010917">
    <property type="entry name" value="TonB_rcpt_CS"/>
</dbReference>
<keyword evidence="2 12" id="KW-0813">Transport</keyword>
<dbReference type="CDD" id="cd01347">
    <property type="entry name" value="ligand_gated_channel"/>
    <property type="match status" value="1"/>
</dbReference>
<evidence type="ECO:0000256" key="11">
    <source>
        <dbReference type="ARBA" id="ARBA00023237"/>
    </source>
</evidence>
<evidence type="ECO:0000259" key="16">
    <source>
        <dbReference type="Pfam" id="PF00593"/>
    </source>
</evidence>
<dbReference type="InterPro" id="IPR036942">
    <property type="entry name" value="Beta-barrel_TonB_sf"/>
</dbReference>
<keyword evidence="5 12" id="KW-0812">Transmembrane</keyword>
<dbReference type="InterPro" id="IPR000531">
    <property type="entry name" value="Beta-barrel_TonB"/>
</dbReference>
<proteinExistence type="inferred from homology"/>
<evidence type="ECO:0000256" key="2">
    <source>
        <dbReference type="ARBA" id="ARBA00022448"/>
    </source>
</evidence>
<keyword evidence="18" id="KW-0675">Receptor</keyword>
<evidence type="ECO:0000256" key="4">
    <source>
        <dbReference type="ARBA" id="ARBA00022496"/>
    </source>
</evidence>
<feature type="domain" description="TonB-dependent receptor plug" evidence="17">
    <location>
        <begin position="42"/>
        <end position="147"/>
    </location>
</feature>
<dbReference type="Pfam" id="PF00593">
    <property type="entry name" value="TonB_dep_Rec_b-barrel"/>
    <property type="match status" value="1"/>
</dbReference>
<dbReference type="Proteomes" id="UP001595840">
    <property type="component" value="Unassembled WGS sequence"/>
</dbReference>
<feature type="signal peptide" evidence="15">
    <location>
        <begin position="1"/>
        <end position="23"/>
    </location>
</feature>
<keyword evidence="3 12" id="KW-1134">Transmembrane beta strand</keyword>
<evidence type="ECO:0000256" key="15">
    <source>
        <dbReference type="SAM" id="SignalP"/>
    </source>
</evidence>
<sequence>MIKPLKNFLPLAISAVIASAATAQDLVLEEVVVTAQKRVERLQDVPISVNAVSGAKMEEAGITNLEGMTAYVPNLTMNQTGIGTIIAIRGISSGINQGFEQSVGQYVDGVYYGRAQLARAPFMDLERVEVLRGPQSILFGKNSIGGAISMVTAKPTEEFEGQVTALYEPSHGEKDLRVVLSGPLTDTLSGRLSLMGRDMDGYYENTTLDRDESGDKEQVIRGQLKWDASEDLTVNLKLETGSFDTKGRNLEPINATELPGGTPYAAILSVLIGGQYALDTEQDFKRQSNGDYSNNNTENATLTIDYALGEHTLTAISGYNAYDYEEDCDCDFTGATIFTADSREDFKQFSQEIRIASPGGETVDYIGGLFYQSSEMTFDDAIRIPSNSLLPIALAGPSSPPSLQAIAPLLANTSSQRDFTQDSELWAAFAQVTWNISDDWRLTAGGRYTTEDKDATRRQYHVAGGMEQPTGTPLPPNYYNILYGLFKIEPYQPIADNRSEGKFTPLITLQWDITDDIMLYATYTEGFKSGGFDVRSNAHPDPAVVNATRGAEDLVGVFEYEEEQAKSFEIGSKMTLADGAAELNIAAFRTQITDMQTSQFDGVLGFNVTNAGEATTQGVELDGRWLVATGLTLSGSIGYLDFVYDEFPNSQCYFGQTSNSATNPGLCDLKGESREFAPEFQGTVSADYSQPMGDNLEWRITGDVNFSDAYYTSPTLDPNLKQDAYAKLNLRLAVGSQDGMWDVALVGKNLTDESIATFGNQLPVSTTLTGGTGTAYYSFYERPRSIALQGTMRF</sequence>
<evidence type="ECO:0000313" key="18">
    <source>
        <dbReference type="EMBL" id="MFC4363609.1"/>
    </source>
</evidence>
<evidence type="ECO:0000256" key="8">
    <source>
        <dbReference type="ARBA" id="ARBA00023065"/>
    </source>
</evidence>
<comment type="similarity">
    <text evidence="12 14">Belongs to the TonB-dependent receptor family.</text>
</comment>
<keyword evidence="11 12" id="KW-0998">Cell outer membrane</keyword>
<comment type="caution">
    <text evidence="18">The sequence shown here is derived from an EMBL/GenBank/DDBJ whole genome shotgun (WGS) entry which is preliminary data.</text>
</comment>
<dbReference type="PANTHER" id="PTHR32552">
    <property type="entry name" value="FERRICHROME IRON RECEPTOR-RELATED"/>
    <property type="match status" value="1"/>
</dbReference>
<keyword evidence="8" id="KW-0406">Ion transport</keyword>
<comment type="subcellular location">
    <subcellularLocation>
        <location evidence="1 12">Cell outer membrane</location>
        <topology evidence="1 12">Multi-pass membrane protein</topology>
    </subcellularLocation>
</comment>
<evidence type="ECO:0000256" key="12">
    <source>
        <dbReference type="PROSITE-ProRule" id="PRU01360"/>
    </source>
</evidence>
<keyword evidence="19" id="KW-1185">Reference proteome</keyword>
<evidence type="ECO:0000313" key="19">
    <source>
        <dbReference type="Proteomes" id="UP001595840"/>
    </source>
</evidence>
<evidence type="ECO:0000256" key="10">
    <source>
        <dbReference type="ARBA" id="ARBA00023136"/>
    </source>
</evidence>
<evidence type="ECO:0000259" key="17">
    <source>
        <dbReference type="Pfam" id="PF07715"/>
    </source>
</evidence>
<feature type="short sequence motif" description="TonB C-terminal box" evidence="13">
    <location>
        <begin position="777"/>
        <end position="794"/>
    </location>
</feature>
<reference evidence="19" key="1">
    <citation type="journal article" date="2019" name="Int. J. Syst. Evol. Microbiol.">
        <title>The Global Catalogue of Microorganisms (GCM) 10K type strain sequencing project: providing services to taxonomists for standard genome sequencing and annotation.</title>
        <authorList>
            <consortium name="The Broad Institute Genomics Platform"/>
            <consortium name="The Broad Institute Genome Sequencing Center for Infectious Disease"/>
            <person name="Wu L."/>
            <person name="Ma J."/>
        </authorList>
    </citation>
    <scope>NUCLEOTIDE SEQUENCE [LARGE SCALE GENOMIC DNA]</scope>
    <source>
        <strain evidence="19">CECT 8570</strain>
    </source>
</reference>
<dbReference type="InterPro" id="IPR012910">
    <property type="entry name" value="Plug_dom"/>
</dbReference>
<evidence type="ECO:0000256" key="6">
    <source>
        <dbReference type="ARBA" id="ARBA00022729"/>
    </source>
</evidence>
<protein>
    <submittedName>
        <fullName evidence="18">TonB-dependent receptor</fullName>
    </submittedName>
</protein>
<dbReference type="Gene3D" id="2.40.170.20">
    <property type="entry name" value="TonB-dependent receptor, beta-barrel domain"/>
    <property type="match status" value="1"/>
</dbReference>
<organism evidence="18 19">
    <name type="scientific">Simiduia curdlanivorans</name>
    <dbReference type="NCBI Taxonomy" id="1492769"/>
    <lineage>
        <taxon>Bacteria</taxon>
        <taxon>Pseudomonadati</taxon>
        <taxon>Pseudomonadota</taxon>
        <taxon>Gammaproteobacteria</taxon>
        <taxon>Cellvibrionales</taxon>
        <taxon>Cellvibrionaceae</taxon>
        <taxon>Simiduia</taxon>
    </lineage>
</organism>
<keyword evidence="7" id="KW-0408">Iron</keyword>
<evidence type="ECO:0000256" key="14">
    <source>
        <dbReference type="RuleBase" id="RU003357"/>
    </source>
</evidence>
<evidence type="ECO:0000256" key="9">
    <source>
        <dbReference type="ARBA" id="ARBA00023077"/>
    </source>
</evidence>
<feature type="chain" id="PRO_5046910275" evidence="15">
    <location>
        <begin position="24"/>
        <end position="794"/>
    </location>
</feature>
<evidence type="ECO:0000256" key="1">
    <source>
        <dbReference type="ARBA" id="ARBA00004571"/>
    </source>
</evidence>
<keyword evidence="6 15" id="KW-0732">Signal</keyword>
<dbReference type="PROSITE" id="PS52016">
    <property type="entry name" value="TONB_DEPENDENT_REC_3"/>
    <property type="match status" value="1"/>
</dbReference>
<dbReference type="PANTHER" id="PTHR32552:SF81">
    <property type="entry name" value="TONB-DEPENDENT OUTER MEMBRANE RECEPTOR"/>
    <property type="match status" value="1"/>
</dbReference>
<gene>
    <name evidence="18" type="ORF">ACFOX3_14935</name>
</gene>
<keyword evidence="9 14" id="KW-0798">TonB box</keyword>
<accession>A0ABV8V987</accession>